<reference evidence="3" key="1">
    <citation type="submission" date="2020-10" db="EMBL/GenBank/DDBJ databases">
        <authorList>
            <person name="Han B."/>
            <person name="Lu T."/>
            <person name="Zhao Q."/>
            <person name="Huang X."/>
            <person name="Zhao Y."/>
        </authorList>
    </citation>
    <scope>NUCLEOTIDE SEQUENCE</scope>
</reference>
<dbReference type="PANTHER" id="PTHR32166:SF74">
    <property type="entry name" value="OS05G0256350 PROTEIN"/>
    <property type="match status" value="1"/>
</dbReference>
<dbReference type="OrthoDB" id="1925573at2759"/>
<feature type="domain" description="DUF659" evidence="2">
    <location>
        <begin position="332"/>
        <end position="483"/>
    </location>
</feature>
<dbReference type="EMBL" id="CAJGYO010000014">
    <property type="protein sequence ID" value="CAD6267422.1"/>
    <property type="molecule type" value="Genomic_DNA"/>
</dbReference>
<feature type="compositionally biased region" description="Basic and acidic residues" evidence="1">
    <location>
        <begin position="136"/>
        <end position="148"/>
    </location>
</feature>
<dbReference type="InterPro" id="IPR012337">
    <property type="entry name" value="RNaseH-like_sf"/>
</dbReference>
<organism evidence="3 4">
    <name type="scientific">Miscanthus lutarioriparius</name>
    <dbReference type="NCBI Taxonomy" id="422564"/>
    <lineage>
        <taxon>Eukaryota</taxon>
        <taxon>Viridiplantae</taxon>
        <taxon>Streptophyta</taxon>
        <taxon>Embryophyta</taxon>
        <taxon>Tracheophyta</taxon>
        <taxon>Spermatophyta</taxon>
        <taxon>Magnoliopsida</taxon>
        <taxon>Liliopsida</taxon>
        <taxon>Poales</taxon>
        <taxon>Poaceae</taxon>
        <taxon>PACMAD clade</taxon>
        <taxon>Panicoideae</taxon>
        <taxon>Andropogonodae</taxon>
        <taxon>Andropogoneae</taxon>
        <taxon>Saccharinae</taxon>
        <taxon>Miscanthus</taxon>
    </lineage>
</organism>
<dbReference type="Proteomes" id="UP000604825">
    <property type="component" value="Unassembled WGS sequence"/>
</dbReference>
<comment type="caution">
    <text evidence="3">The sequence shown here is derived from an EMBL/GenBank/DDBJ whole genome shotgun (WGS) entry which is preliminary data.</text>
</comment>
<accession>A0A811RBM2</accession>
<feature type="region of interest" description="Disordered" evidence="1">
    <location>
        <begin position="740"/>
        <end position="797"/>
    </location>
</feature>
<evidence type="ECO:0000256" key="1">
    <source>
        <dbReference type="SAM" id="MobiDB-lite"/>
    </source>
</evidence>
<gene>
    <name evidence="3" type="ORF">NCGR_LOCUS50727</name>
</gene>
<proteinExistence type="predicted"/>
<evidence type="ECO:0000313" key="4">
    <source>
        <dbReference type="Proteomes" id="UP000604825"/>
    </source>
</evidence>
<dbReference type="AlphaFoldDB" id="A0A811RBM2"/>
<dbReference type="SUPFAM" id="SSF53098">
    <property type="entry name" value="Ribonuclease H-like"/>
    <property type="match status" value="1"/>
</dbReference>
<feature type="region of interest" description="Disordered" evidence="1">
    <location>
        <begin position="129"/>
        <end position="149"/>
    </location>
</feature>
<sequence length="797" mass="89743">MDLDLRWAATLLMSTGRPALHLRLAVRPCCGACRALPPGRPPLPWSLSGPSAPTSPLDCASVRPFRLVCPPPPLCYLLSALLICLSTVCSACLPSGPFPNLVYSTVCSTCTAALKLLLFFYVASNNMASSSEAPDYDPKTDPARKAKSNDPGWKYAYWQDPARRDWVTCILCGNEASGGIKRFKQHLAGGYGDIVLCPKVTTEIRKEMEAYLQKKRRRPLFLDAAKRRHATYQFKASRPSNGNSTPKTPKTTKSVVAMLRRTLEQIVDQRRAKDFQPTIESSTKTKEEKQYVDLQWALWFMECGVSFNATNLRQFEIACEATSQYSSGYKPPTNQQLGEPLLQECVKVTSAMRKDHEQAWKQYGCTLMSDGWTDMRGRHLINFLVNNPEGTYFLESVDASSQVHSATMLADLLQEKIEDIGKDNVVQVVTDNGANYKAVGKILMDRIPTLFWSPCAAHCLDLMLEEIGNLKAFKKPIARARRVTTFIYRHGRLLSAMRAQTGGTDLVRASKTRFATSFLTLKSLYKNKDALKSLFVSEAWIGNNLCTTTAGQQVQDIVLSTEFWNSVEDCLRASAPLLIVLRAIDGDEKPAMLEVTTLMNHAKDRIKLSFNISTKQGLLKRIMDIVEKRWVNQMEHPLYGAALYLNPGKFYPLMHTKKRNRLLHKRLNDIVFVSYNRKMRTRFQLMREKASKKYDPLVEEFDWDNEWVDSLHVPILSARGSDAVNELTWQHVDEATSASQAFRSRNVPVPATEDGEEEDEVEDPHDDAEVSECEEDGNVLATEEDKAANPDEFDDGF</sequence>
<feature type="compositionally biased region" description="Acidic residues" evidence="1">
    <location>
        <begin position="753"/>
        <end position="777"/>
    </location>
</feature>
<evidence type="ECO:0000313" key="3">
    <source>
        <dbReference type="EMBL" id="CAD6267422.1"/>
    </source>
</evidence>
<name>A0A811RBM2_9POAL</name>
<dbReference type="Pfam" id="PF04937">
    <property type="entry name" value="DUF659"/>
    <property type="match status" value="1"/>
</dbReference>
<evidence type="ECO:0000259" key="2">
    <source>
        <dbReference type="Pfam" id="PF04937"/>
    </source>
</evidence>
<dbReference type="InterPro" id="IPR007021">
    <property type="entry name" value="DUF659"/>
</dbReference>
<keyword evidence="4" id="KW-1185">Reference proteome</keyword>
<protein>
    <recommendedName>
        <fullName evidence="2">DUF659 domain-containing protein</fullName>
    </recommendedName>
</protein>
<dbReference type="PANTHER" id="PTHR32166">
    <property type="entry name" value="OSJNBA0013A04.12 PROTEIN"/>
    <property type="match status" value="1"/>
</dbReference>